<organism evidence="1 2">
    <name type="scientific">Rhipicephalus microplus</name>
    <name type="common">Cattle tick</name>
    <name type="synonym">Boophilus microplus</name>
    <dbReference type="NCBI Taxonomy" id="6941"/>
    <lineage>
        <taxon>Eukaryota</taxon>
        <taxon>Metazoa</taxon>
        <taxon>Ecdysozoa</taxon>
        <taxon>Arthropoda</taxon>
        <taxon>Chelicerata</taxon>
        <taxon>Arachnida</taxon>
        <taxon>Acari</taxon>
        <taxon>Parasitiformes</taxon>
        <taxon>Ixodida</taxon>
        <taxon>Ixodoidea</taxon>
        <taxon>Ixodidae</taxon>
        <taxon>Rhipicephalinae</taxon>
        <taxon>Rhipicephalus</taxon>
        <taxon>Boophilus</taxon>
    </lineage>
</organism>
<proteinExistence type="predicted"/>
<dbReference type="Proteomes" id="UP000821866">
    <property type="component" value="Chromosome 3"/>
</dbReference>
<dbReference type="EMBL" id="JABSTU010000005">
    <property type="protein sequence ID" value="KAH8031870.1"/>
    <property type="molecule type" value="Genomic_DNA"/>
</dbReference>
<dbReference type="VEuPathDB" id="VectorBase:LOC119163078"/>
<comment type="caution">
    <text evidence="1">The sequence shown here is derived from an EMBL/GenBank/DDBJ whole genome shotgun (WGS) entry which is preliminary data.</text>
</comment>
<evidence type="ECO:0000313" key="1">
    <source>
        <dbReference type="EMBL" id="KAH8031870.1"/>
    </source>
</evidence>
<evidence type="ECO:0000313" key="2">
    <source>
        <dbReference type="Proteomes" id="UP000821866"/>
    </source>
</evidence>
<reference evidence="1" key="1">
    <citation type="journal article" date="2020" name="Cell">
        <title>Large-Scale Comparative Analyses of Tick Genomes Elucidate Their Genetic Diversity and Vector Capacities.</title>
        <authorList>
            <consortium name="Tick Genome and Microbiome Consortium (TIGMIC)"/>
            <person name="Jia N."/>
            <person name="Wang J."/>
            <person name="Shi W."/>
            <person name="Du L."/>
            <person name="Sun Y."/>
            <person name="Zhan W."/>
            <person name="Jiang J.F."/>
            <person name="Wang Q."/>
            <person name="Zhang B."/>
            <person name="Ji P."/>
            <person name="Bell-Sakyi L."/>
            <person name="Cui X.M."/>
            <person name="Yuan T.T."/>
            <person name="Jiang B.G."/>
            <person name="Yang W.F."/>
            <person name="Lam T.T."/>
            <person name="Chang Q.C."/>
            <person name="Ding S.J."/>
            <person name="Wang X.J."/>
            <person name="Zhu J.G."/>
            <person name="Ruan X.D."/>
            <person name="Zhao L."/>
            <person name="Wei J.T."/>
            <person name="Ye R.Z."/>
            <person name="Que T.C."/>
            <person name="Du C.H."/>
            <person name="Zhou Y.H."/>
            <person name="Cheng J.X."/>
            <person name="Dai P.F."/>
            <person name="Guo W.B."/>
            <person name="Han X.H."/>
            <person name="Huang E.J."/>
            <person name="Li L.F."/>
            <person name="Wei W."/>
            <person name="Gao Y.C."/>
            <person name="Liu J.Z."/>
            <person name="Shao H.Z."/>
            <person name="Wang X."/>
            <person name="Wang C.C."/>
            <person name="Yang T.C."/>
            <person name="Huo Q.B."/>
            <person name="Li W."/>
            <person name="Chen H.Y."/>
            <person name="Chen S.E."/>
            <person name="Zhou L.G."/>
            <person name="Ni X.B."/>
            <person name="Tian J.H."/>
            <person name="Sheng Y."/>
            <person name="Liu T."/>
            <person name="Pan Y.S."/>
            <person name="Xia L.Y."/>
            <person name="Li J."/>
            <person name="Zhao F."/>
            <person name="Cao W.C."/>
        </authorList>
    </citation>
    <scope>NUCLEOTIDE SEQUENCE</scope>
    <source>
        <strain evidence="1">Rmic-2018</strain>
    </source>
</reference>
<sequence length="228" mass="24922">MVSFWQEEELPVTPLEQLFQANLPDIGYSLGLVLFSNEREVVSQFVSRLSTGLCLSLAAAMRDRVTSGQPHGELIGVLLEKSGTAALSAQIRLVDESAGWEPAVPPQRLWEQLVRSLGHGIRRKAALRLSAPEVERLTQTLLAEQSAKAGTSPTDKLAGNALVFSCGHNTTATAFHETAMPELEDSLLRRLQRPLPLTAKLLTRGYAMPGVIPFACPRCVVNEIRANW</sequence>
<accession>A0A9J6EBY5</accession>
<gene>
    <name evidence="1" type="ORF">HPB51_021059</name>
</gene>
<reference evidence="1" key="2">
    <citation type="submission" date="2021-09" db="EMBL/GenBank/DDBJ databases">
        <authorList>
            <person name="Jia N."/>
            <person name="Wang J."/>
            <person name="Shi W."/>
            <person name="Du L."/>
            <person name="Sun Y."/>
            <person name="Zhan W."/>
            <person name="Jiang J."/>
            <person name="Wang Q."/>
            <person name="Zhang B."/>
            <person name="Ji P."/>
            <person name="Sakyi L.B."/>
            <person name="Cui X."/>
            <person name="Yuan T."/>
            <person name="Jiang B."/>
            <person name="Yang W."/>
            <person name="Lam T.T.-Y."/>
            <person name="Chang Q."/>
            <person name="Ding S."/>
            <person name="Wang X."/>
            <person name="Zhu J."/>
            <person name="Ruan X."/>
            <person name="Zhao L."/>
            <person name="Wei J."/>
            <person name="Que T."/>
            <person name="Du C."/>
            <person name="Cheng J."/>
            <person name="Dai P."/>
            <person name="Han X."/>
            <person name="Huang E."/>
            <person name="Gao Y."/>
            <person name="Liu J."/>
            <person name="Shao H."/>
            <person name="Ye R."/>
            <person name="Li L."/>
            <person name="Wei W."/>
            <person name="Wang X."/>
            <person name="Wang C."/>
            <person name="Huo Q."/>
            <person name="Li W."/>
            <person name="Guo W."/>
            <person name="Chen H."/>
            <person name="Chen S."/>
            <person name="Zhou L."/>
            <person name="Zhou L."/>
            <person name="Ni X."/>
            <person name="Tian J."/>
            <person name="Zhou Y."/>
            <person name="Sheng Y."/>
            <person name="Liu T."/>
            <person name="Pan Y."/>
            <person name="Xia L."/>
            <person name="Li J."/>
            <person name="Zhao F."/>
            <person name="Cao W."/>
        </authorList>
    </citation>
    <scope>NUCLEOTIDE SEQUENCE</scope>
    <source>
        <strain evidence="1">Rmic-2018</strain>
        <tissue evidence="1">Larvae</tissue>
    </source>
</reference>
<name>A0A9J6EBY5_RHIMP</name>
<keyword evidence="2" id="KW-1185">Reference proteome</keyword>
<dbReference type="AlphaFoldDB" id="A0A9J6EBY5"/>
<protein>
    <submittedName>
        <fullName evidence="1">Uncharacterized protein</fullName>
    </submittedName>
</protein>